<comment type="subcellular location">
    <subcellularLocation>
        <location evidence="1">Cell membrane</location>
        <topology evidence="1">Multi-pass membrane protein</topology>
    </subcellularLocation>
</comment>
<evidence type="ECO:0000256" key="6">
    <source>
        <dbReference type="ARBA" id="ARBA00022989"/>
    </source>
</evidence>
<evidence type="ECO:0000313" key="10">
    <source>
        <dbReference type="Proteomes" id="UP000267137"/>
    </source>
</evidence>
<keyword evidence="7 8" id="KW-0472">Membrane</keyword>
<organism evidence="9 10">
    <name type="scientific">Streptococcus intermedius</name>
    <dbReference type="NCBI Taxonomy" id="1338"/>
    <lineage>
        <taxon>Bacteria</taxon>
        <taxon>Bacillati</taxon>
        <taxon>Bacillota</taxon>
        <taxon>Bacilli</taxon>
        <taxon>Lactobacillales</taxon>
        <taxon>Streptococcaceae</taxon>
        <taxon>Streptococcus</taxon>
        <taxon>Streptococcus anginosus group</taxon>
    </lineage>
</organism>
<dbReference type="GO" id="GO:1903785">
    <property type="term" value="P:L-valine transmembrane transport"/>
    <property type="evidence" value="ECO:0007669"/>
    <property type="project" value="TreeGrafter"/>
</dbReference>
<feature type="transmembrane region" description="Helical" evidence="8">
    <location>
        <begin position="176"/>
        <end position="196"/>
    </location>
</feature>
<sequence length="247" mass="27267">MPSQVWRLRRWSKGEQCADRHLNRVHKLQRQRLWGYISIGLACGIIGASYVTPLEMALMSILVYAGSAQFAMLALLAVHAPVTAILLTVFLINLRLFLLGLHTSTFFRHASLWQNIGIGILLTDETYGVLLSEHVHTKDISLQWMYGNNITSYLAWMIGTVVGTTLGSLLPNPEVFGLDFALVGMFIGIFSSQFLVMLHKTKLQKLIVILAVVALSFYALSMLVSSSLAVLMSTLLGCAVGVILDDK</sequence>
<gene>
    <name evidence="9" type="primary">ygaZ</name>
    <name evidence="9" type="ORF">D8827_05330</name>
</gene>
<accession>A0AAE8KC47</accession>
<protein>
    <submittedName>
        <fullName evidence="9">Inner membrane protein YgaZ</fullName>
    </submittedName>
</protein>
<keyword evidence="5 8" id="KW-0812">Transmembrane</keyword>
<evidence type="ECO:0000256" key="7">
    <source>
        <dbReference type="ARBA" id="ARBA00023136"/>
    </source>
</evidence>
<keyword evidence="3" id="KW-0813">Transport</keyword>
<dbReference type="EMBL" id="RJOO01000003">
    <property type="protein sequence ID" value="RSJ23075.1"/>
    <property type="molecule type" value="Genomic_DNA"/>
</dbReference>
<keyword evidence="4" id="KW-1003">Cell membrane</keyword>
<evidence type="ECO:0000313" key="9">
    <source>
        <dbReference type="EMBL" id="RSJ23075.1"/>
    </source>
</evidence>
<dbReference type="AlphaFoldDB" id="A0AAE8KC47"/>
<dbReference type="InterPro" id="IPR011606">
    <property type="entry name" value="Brnchd-chn_aa_trnsp_permease"/>
</dbReference>
<comment type="caution">
    <text evidence="9">The sequence shown here is derived from an EMBL/GenBank/DDBJ whole genome shotgun (WGS) entry which is preliminary data.</text>
</comment>
<evidence type="ECO:0000256" key="5">
    <source>
        <dbReference type="ARBA" id="ARBA00022692"/>
    </source>
</evidence>
<dbReference type="Pfam" id="PF03591">
    <property type="entry name" value="AzlC"/>
    <property type="match status" value="1"/>
</dbReference>
<dbReference type="PANTHER" id="PTHR34979:SF1">
    <property type="entry name" value="INNER MEMBRANE PROTEIN YGAZ"/>
    <property type="match status" value="1"/>
</dbReference>
<dbReference type="GO" id="GO:0005886">
    <property type="term" value="C:plasma membrane"/>
    <property type="evidence" value="ECO:0007669"/>
    <property type="project" value="UniProtKB-SubCell"/>
</dbReference>
<evidence type="ECO:0000256" key="4">
    <source>
        <dbReference type="ARBA" id="ARBA00022475"/>
    </source>
</evidence>
<reference evidence="9 10" key="1">
    <citation type="submission" date="2018-11" db="EMBL/GenBank/DDBJ databases">
        <title>Species Designations Belie Phenotypic and Genotypic Heterogeneity in Oral Streptococci.</title>
        <authorList>
            <person name="Velsko I."/>
        </authorList>
    </citation>
    <scope>NUCLEOTIDE SEQUENCE [LARGE SCALE GENOMIC DNA]</scope>
    <source>
        <strain evidence="9 10">KLC02</strain>
    </source>
</reference>
<keyword evidence="6 8" id="KW-1133">Transmembrane helix</keyword>
<name>A0AAE8KC47_STRIT</name>
<dbReference type="Proteomes" id="UP000267137">
    <property type="component" value="Unassembled WGS sequence"/>
</dbReference>
<evidence type="ECO:0000256" key="1">
    <source>
        <dbReference type="ARBA" id="ARBA00004651"/>
    </source>
</evidence>
<evidence type="ECO:0000256" key="2">
    <source>
        <dbReference type="ARBA" id="ARBA00010735"/>
    </source>
</evidence>
<feature type="transmembrane region" description="Helical" evidence="8">
    <location>
        <begin position="33"/>
        <end position="51"/>
    </location>
</feature>
<proteinExistence type="inferred from homology"/>
<comment type="similarity">
    <text evidence="2">Belongs to the AzlC family.</text>
</comment>
<dbReference type="PANTHER" id="PTHR34979">
    <property type="entry name" value="INNER MEMBRANE PROTEIN YGAZ"/>
    <property type="match status" value="1"/>
</dbReference>
<feature type="transmembrane region" description="Helical" evidence="8">
    <location>
        <begin position="203"/>
        <end position="220"/>
    </location>
</feature>
<evidence type="ECO:0000256" key="8">
    <source>
        <dbReference type="SAM" id="Phobius"/>
    </source>
</evidence>
<feature type="transmembrane region" description="Helical" evidence="8">
    <location>
        <begin position="153"/>
        <end position="170"/>
    </location>
</feature>
<evidence type="ECO:0000256" key="3">
    <source>
        <dbReference type="ARBA" id="ARBA00022448"/>
    </source>
</evidence>